<protein>
    <recommendedName>
        <fullName evidence="3 6">peptidylprolyl isomerase</fullName>
        <ecNumber evidence="3 6">5.2.1.8</ecNumber>
    </recommendedName>
</protein>
<gene>
    <name evidence="9" type="ORF">EW026_g4526</name>
</gene>
<feature type="domain" description="PPIase FKBP-type" evidence="8">
    <location>
        <begin position="225"/>
        <end position="311"/>
    </location>
</feature>
<dbReference type="PIRSF" id="PIRSF001473">
    <property type="entry name" value="FK506-bp_FPR3"/>
    <property type="match status" value="1"/>
</dbReference>
<dbReference type="EC" id="5.2.1.8" evidence="3 6"/>
<comment type="caution">
    <text evidence="9">The sequence shown here is derived from an EMBL/GenBank/DDBJ whole genome shotgun (WGS) entry which is preliminary data.</text>
</comment>
<evidence type="ECO:0000313" key="9">
    <source>
        <dbReference type="EMBL" id="THG97478.1"/>
    </source>
</evidence>
<dbReference type="EMBL" id="SGPJ01000165">
    <property type="protein sequence ID" value="THG97478.1"/>
    <property type="molecule type" value="Genomic_DNA"/>
</dbReference>
<dbReference type="GO" id="GO:0003755">
    <property type="term" value="F:peptidyl-prolyl cis-trans isomerase activity"/>
    <property type="evidence" value="ECO:0007669"/>
    <property type="project" value="UniProtKB-KW"/>
</dbReference>
<keyword evidence="5 6" id="KW-0413">Isomerase</keyword>
<dbReference type="InterPro" id="IPR046357">
    <property type="entry name" value="PPIase_dom_sf"/>
</dbReference>
<dbReference type="AlphaFoldDB" id="A0A4S4KGU2"/>
<keyword evidence="4 6" id="KW-0697">Rotamase</keyword>
<evidence type="ECO:0000256" key="3">
    <source>
        <dbReference type="ARBA" id="ARBA00013194"/>
    </source>
</evidence>
<feature type="compositionally biased region" description="Basic and acidic residues" evidence="7">
    <location>
        <begin position="175"/>
        <end position="204"/>
    </location>
</feature>
<name>A0A4S4KGU2_9APHY</name>
<evidence type="ECO:0000259" key="8">
    <source>
        <dbReference type="PROSITE" id="PS50059"/>
    </source>
</evidence>
<evidence type="ECO:0000256" key="6">
    <source>
        <dbReference type="PROSITE-ProRule" id="PRU00277"/>
    </source>
</evidence>
<dbReference type="FunFam" id="3.10.50.40:FF:000006">
    <property type="entry name" value="Peptidyl-prolyl cis-trans isomerase"/>
    <property type="match status" value="1"/>
</dbReference>
<feature type="region of interest" description="Disordered" evidence="7">
    <location>
        <begin position="1"/>
        <end position="32"/>
    </location>
</feature>
<dbReference type="InterPro" id="IPR001179">
    <property type="entry name" value="PPIase_FKBP_dom"/>
</dbReference>
<accession>A0A4S4KGU2</accession>
<comment type="catalytic activity">
    <reaction evidence="1 6">
        <text>[protein]-peptidylproline (omega=180) = [protein]-peptidylproline (omega=0)</text>
        <dbReference type="Rhea" id="RHEA:16237"/>
        <dbReference type="Rhea" id="RHEA-COMP:10747"/>
        <dbReference type="Rhea" id="RHEA-COMP:10748"/>
        <dbReference type="ChEBI" id="CHEBI:83833"/>
        <dbReference type="ChEBI" id="CHEBI:83834"/>
        <dbReference type="EC" id="5.2.1.8"/>
    </reaction>
</comment>
<organism evidence="9 10">
    <name type="scientific">Hermanssonia centrifuga</name>
    <dbReference type="NCBI Taxonomy" id="98765"/>
    <lineage>
        <taxon>Eukaryota</taxon>
        <taxon>Fungi</taxon>
        <taxon>Dikarya</taxon>
        <taxon>Basidiomycota</taxon>
        <taxon>Agaricomycotina</taxon>
        <taxon>Agaricomycetes</taxon>
        <taxon>Polyporales</taxon>
        <taxon>Meruliaceae</taxon>
        <taxon>Hermanssonia</taxon>
    </lineage>
</organism>
<dbReference type="SUPFAM" id="SSF54534">
    <property type="entry name" value="FKBP-like"/>
    <property type="match status" value="1"/>
</dbReference>
<evidence type="ECO:0000313" key="10">
    <source>
        <dbReference type="Proteomes" id="UP000309038"/>
    </source>
</evidence>
<dbReference type="Gene3D" id="2.60.120.340">
    <property type="entry name" value="Nucleoplasmin core domain"/>
    <property type="match status" value="1"/>
</dbReference>
<feature type="compositionally biased region" description="Acidic residues" evidence="7">
    <location>
        <begin position="79"/>
        <end position="112"/>
    </location>
</feature>
<dbReference type="InterPro" id="IPR023566">
    <property type="entry name" value="PPIase_Fpr3/Fpr4-like"/>
</dbReference>
<evidence type="ECO:0000256" key="7">
    <source>
        <dbReference type="SAM" id="MobiDB-lite"/>
    </source>
</evidence>
<dbReference type="PANTHER" id="PTHR43811:SF19">
    <property type="entry name" value="39 KDA FK506-BINDING NUCLEAR PROTEIN"/>
    <property type="match status" value="1"/>
</dbReference>
<dbReference type="GO" id="GO:0000785">
    <property type="term" value="C:chromatin"/>
    <property type="evidence" value="ECO:0007669"/>
    <property type="project" value="TreeGrafter"/>
</dbReference>
<dbReference type="Pfam" id="PF00254">
    <property type="entry name" value="FKBP_C"/>
    <property type="match status" value="1"/>
</dbReference>
<feature type="region of interest" description="Disordered" evidence="7">
    <location>
        <begin position="71"/>
        <end position="206"/>
    </location>
</feature>
<evidence type="ECO:0000256" key="2">
    <source>
        <dbReference type="ARBA" id="ARBA00007838"/>
    </source>
</evidence>
<dbReference type="Pfam" id="PF17800">
    <property type="entry name" value="NPL"/>
    <property type="match status" value="1"/>
</dbReference>
<evidence type="ECO:0000256" key="5">
    <source>
        <dbReference type="ARBA" id="ARBA00023235"/>
    </source>
</evidence>
<dbReference type="Proteomes" id="UP000309038">
    <property type="component" value="Unassembled WGS sequence"/>
</dbReference>
<feature type="compositionally biased region" description="Basic and acidic residues" evidence="7">
    <location>
        <begin position="118"/>
        <end position="151"/>
    </location>
</feature>
<dbReference type="Gene3D" id="3.10.50.40">
    <property type="match status" value="1"/>
</dbReference>
<comment type="similarity">
    <text evidence="2">Belongs to the FKBP-type PPIase family. FKBP3/4 subfamily.</text>
</comment>
<sequence>MPGASNSDDEDDEEEEEEEEDSEPITTVLCSLTPGKIEQATIDLILEEDQEIQFEAVGKNTVYLTGNFVDQTPAHAHGDEDDFSDLSDEDSYDLEDVSSDVEINPDDLEDDSAPSNSRFEEINTEEPPKDSKKRPRDSDVTDADEPKLSKAEKKKLSKKLKAVNGEAIPTGQENVEPKAVEKKEKSKKEKESAEKPKPKAETKEVTGGVKLTDHKVGSGPQAKKGDTVSMRYVGKLQNGKVFDSNLKGQPFKFRLGAGEVIKGWDVGVAGMQAGGERLLTIPAPMAYGKKGQAGIPANSTLIFEVKLVKIN</sequence>
<dbReference type="InterPro" id="IPR041232">
    <property type="entry name" value="NPL"/>
</dbReference>
<dbReference type="GO" id="GO:0005730">
    <property type="term" value="C:nucleolus"/>
    <property type="evidence" value="ECO:0007669"/>
    <property type="project" value="TreeGrafter"/>
</dbReference>
<feature type="compositionally biased region" description="Acidic residues" evidence="7">
    <location>
        <begin position="7"/>
        <end position="23"/>
    </location>
</feature>
<evidence type="ECO:0000256" key="4">
    <source>
        <dbReference type="ARBA" id="ARBA00023110"/>
    </source>
</evidence>
<feature type="compositionally biased region" description="Basic residues" evidence="7">
    <location>
        <begin position="152"/>
        <end position="161"/>
    </location>
</feature>
<keyword evidence="10" id="KW-1185">Reference proteome</keyword>
<reference evidence="9 10" key="1">
    <citation type="submission" date="2019-02" db="EMBL/GenBank/DDBJ databases">
        <title>Genome sequencing of the rare red list fungi Phlebia centrifuga.</title>
        <authorList>
            <person name="Buettner E."/>
            <person name="Kellner H."/>
        </authorList>
    </citation>
    <scope>NUCLEOTIDE SEQUENCE [LARGE SCALE GENOMIC DNA]</scope>
    <source>
        <strain evidence="9 10">DSM 108282</strain>
    </source>
</reference>
<proteinExistence type="inferred from homology"/>
<dbReference type="PROSITE" id="PS50059">
    <property type="entry name" value="FKBP_PPIASE"/>
    <property type="match status" value="1"/>
</dbReference>
<evidence type="ECO:0000256" key="1">
    <source>
        <dbReference type="ARBA" id="ARBA00000971"/>
    </source>
</evidence>
<dbReference type="PANTHER" id="PTHR43811">
    <property type="entry name" value="FKBP-TYPE PEPTIDYL-PROLYL CIS-TRANS ISOMERASE FKPA"/>
    <property type="match status" value="1"/>
</dbReference>